<dbReference type="STRING" id="1137799.GZ78_24680"/>
<dbReference type="CDD" id="cd08497">
    <property type="entry name" value="MbnE-like"/>
    <property type="match status" value="1"/>
</dbReference>
<evidence type="ECO:0000313" key="4">
    <source>
        <dbReference type="EMBL" id="KEQ15068.1"/>
    </source>
</evidence>
<evidence type="ECO:0000256" key="1">
    <source>
        <dbReference type="ARBA" id="ARBA00022729"/>
    </source>
</evidence>
<organism evidence="4 5">
    <name type="scientific">Endozoicomonas numazuensis</name>
    <dbReference type="NCBI Taxonomy" id="1137799"/>
    <lineage>
        <taxon>Bacteria</taxon>
        <taxon>Pseudomonadati</taxon>
        <taxon>Pseudomonadota</taxon>
        <taxon>Gammaproteobacteria</taxon>
        <taxon>Oceanospirillales</taxon>
        <taxon>Endozoicomonadaceae</taxon>
        <taxon>Endozoicomonas</taxon>
    </lineage>
</organism>
<evidence type="ECO:0000256" key="2">
    <source>
        <dbReference type="SAM" id="SignalP"/>
    </source>
</evidence>
<reference evidence="4 5" key="1">
    <citation type="submission" date="2014-06" db="EMBL/GenBank/DDBJ databases">
        <title>Whole Genome Sequences of Three Symbiotic Endozoicomonas Bacteria.</title>
        <authorList>
            <person name="Neave M.J."/>
            <person name="Apprill A."/>
            <person name="Voolstra C.R."/>
        </authorList>
    </citation>
    <scope>NUCLEOTIDE SEQUENCE [LARGE SCALE GENOMIC DNA]</scope>
    <source>
        <strain evidence="4 5">DSM 25634</strain>
    </source>
</reference>
<proteinExistence type="predicted"/>
<keyword evidence="1 2" id="KW-0732">Signal</keyword>
<dbReference type="InterPro" id="IPR039424">
    <property type="entry name" value="SBP_5"/>
</dbReference>
<dbReference type="GO" id="GO:0042884">
    <property type="term" value="P:microcin transport"/>
    <property type="evidence" value="ECO:0007669"/>
    <property type="project" value="TreeGrafter"/>
</dbReference>
<dbReference type="PANTHER" id="PTHR30290">
    <property type="entry name" value="PERIPLASMIC BINDING COMPONENT OF ABC TRANSPORTER"/>
    <property type="match status" value="1"/>
</dbReference>
<dbReference type="PIRSF" id="PIRSF002741">
    <property type="entry name" value="MppA"/>
    <property type="match status" value="1"/>
</dbReference>
<dbReference type="GO" id="GO:0043190">
    <property type="term" value="C:ATP-binding cassette (ABC) transporter complex"/>
    <property type="evidence" value="ECO:0007669"/>
    <property type="project" value="InterPro"/>
</dbReference>
<dbReference type="RefSeq" id="WP_034841374.1">
    <property type="nucleotide sequence ID" value="NZ_JOKH01000007.1"/>
</dbReference>
<dbReference type="eggNOG" id="COG4166">
    <property type="taxonomic scope" value="Bacteria"/>
</dbReference>
<feature type="chain" id="PRO_5001760604" description="Solute-binding protein family 5 domain-containing protein" evidence="2">
    <location>
        <begin position="20"/>
        <end position="611"/>
    </location>
</feature>
<dbReference type="InterPro" id="IPR030678">
    <property type="entry name" value="Peptide/Ni-bd"/>
</dbReference>
<protein>
    <recommendedName>
        <fullName evidence="3">Solute-binding protein family 5 domain-containing protein</fullName>
    </recommendedName>
</protein>
<dbReference type="AlphaFoldDB" id="A0A081N9E5"/>
<dbReference type="SUPFAM" id="SSF53850">
    <property type="entry name" value="Periplasmic binding protein-like II"/>
    <property type="match status" value="1"/>
</dbReference>
<dbReference type="GO" id="GO:0030288">
    <property type="term" value="C:outer membrane-bounded periplasmic space"/>
    <property type="evidence" value="ECO:0007669"/>
    <property type="project" value="TreeGrafter"/>
</dbReference>
<gene>
    <name evidence="4" type="ORF">GZ78_24680</name>
</gene>
<feature type="signal peptide" evidence="2">
    <location>
        <begin position="1"/>
        <end position="19"/>
    </location>
</feature>
<dbReference type="EMBL" id="JOKH01000007">
    <property type="protein sequence ID" value="KEQ15068.1"/>
    <property type="molecule type" value="Genomic_DNA"/>
</dbReference>
<evidence type="ECO:0000313" key="5">
    <source>
        <dbReference type="Proteomes" id="UP000028073"/>
    </source>
</evidence>
<evidence type="ECO:0000259" key="3">
    <source>
        <dbReference type="Pfam" id="PF00496"/>
    </source>
</evidence>
<dbReference type="Gene3D" id="3.10.105.10">
    <property type="entry name" value="Dipeptide-binding Protein, Domain 3"/>
    <property type="match status" value="1"/>
</dbReference>
<dbReference type="Pfam" id="PF00496">
    <property type="entry name" value="SBP_bac_5"/>
    <property type="match status" value="1"/>
</dbReference>
<comment type="caution">
    <text evidence="4">The sequence shown here is derived from an EMBL/GenBank/DDBJ whole genome shotgun (WGS) entry which is preliminary data.</text>
</comment>
<dbReference type="GO" id="GO:0015833">
    <property type="term" value="P:peptide transport"/>
    <property type="evidence" value="ECO:0007669"/>
    <property type="project" value="TreeGrafter"/>
</dbReference>
<dbReference type="InterPro" id="IPR000914">
    <property type="entry name" value="SBP_5_dom"/>
</dbReference>
<feature type="domain" description="Solute-binding protein family 5" evidence="3">
    <location>
        <begin position="114"/>
        <end position="505"/>
    </location>
</feature>
<keyword evidence="5" id="KW-1185">Reference proteome</keyword>
<dbReference type="Gene3D" id="3.40.190.10">
    <property type="entry name" value="Periplasmic binding protein-like II"/>
    <property type="match status" value="1"/>
</dbReference>
<sequence length="611" mass="70827">MKPLTLFLLLFMQGTILLAADEQWQPHLSIMDAPLYKNDFKHFNYVNPDAPKGGHLRLAALGTFNTLNPYTARGIAPTSANNTFRFGFLELNEPLMVGTGAYAPSMDHKNTAYGLIAEAVAYTPGQHKLSFKLRKNARFHDQHPITTEDVEFSFHILLKQGHPNFKPILQQVERVTIEDKHIIHFQLKPSASKALPIKLSELPVLPQHYWKTRDFSLTTLTPPLLSGPYRIAKVKPGSSIVYERVRDYWGKDLPVNKGLYNFDRVTLNFYRDRHVSFQAFKNGEIDIHYEAEAKNWQTGYSFPAMQQGRIAKVNIPDNMHYGRRFFAFNLRSPLFQDRRVRKAISMLLDWEWTSKVLFHNAYTRTTSFITAHEANTPIIPDERERALLRPFQTILPEQFYTLPFELSKTRGDGNITTQRREALKLLKDAGWRYHQGQLLNRDNEPLRFTFLHYCKLADRIILPFAANLASVGIKMDFRAIDLSQYQQRIRQRDFDMVQTTVAIPFLPGEHLRSLFHSESAEIEGSQNISGIHNPAIDSLVEHALSAANETDLYTAMWALNRVLLWEHYFIPNWQGRFIRVAHWMHIQPPDRFPPYGIRLTSWWMTPTAIKQ</sequence>
<name>A0A081N9E5_9GAMM</name>
<dbReference type="Proteomes" id="UP000028073">
    <property type="component" value="Unassembled WGS sequence"/>
</dbReference>
<dbReference type="GO" id="GO:1904680">
    <property type="term" value="F:peptide transmembrane transporter activity"/>
    <property type="evidence" value="ECO:0007669"/>
    <property type="project" value="TreeGrafter"/>
</dbReference>
<dbReference type="OrthoDB" id="9803988at2"/>
<dbReference type="PANTHER" id="PTHR30290:SF64">
    <property type="entry name" value="ABC TRANSPORTER PERIPLASMIC BINDING PROTEIN"/>
    <property type="match status" value="1"/>
</dbReference>
<accession>A0A081N9E5</accession>